<dbReference type="GO" id="GO:0016853">
    <property type="term" value="F:isomerase activity"/>
    <property type="evidence" value="ECO:0007669"/>
    <property type="project" value="UniProtKB-KW"/>
</dbReference>
<proteinExistence type="predicted"/>
<reference evidence="2 3" key="1">
    <citation type="submission" date="2024-03" db="EMBL/GenBank/DDBJ databases">
        <title>Actinomycetospora sp. OC33-EN06, a novel actinomycete isolated from wild orchid (Aerides multiflora).</title>
        <authorList>
            <person name="Suriyachadkun C."/>
        </authorList>
    </citation>
    <scope>NUCLEOTIDE SEQUENCE [LARGE SCALE GENOMIC DNA]</scope>
    <source>
        <strain evidence="2 3">OC33-EN06</strain>
    </source>
</reference>
<dbReference type="NCBIfam" id="TIGR03083">
    <property type="entry name" value="maleylpyruvate isomerase family mycothiol-dependent enzyme"/>
    <property type="match status" value="1"/>
</dbReference>
<comment type="caution">
    <text evidence="2">The sequence shown here is derived from an EMBL/GenBank/DDBJ whole genome shotgun (WGS) entry which is preliminary data.</text>
</comment>
<organism evidence="2 3">
    <name type="scientific">Actinomycetospora aeridis</name>
    <dbReference type="NCBI Taxonomy" id="3129231"/>
    <lineage>
        <taxon>Bacteria</taxon>
        <taxon>Bacillati</taxon>
        <taxon>Actinomycetota</taxon>
        <taxon>Actinomycetes</taxon>
        <taxon>Pseudonocardiales</taxon>
        <taxon>Pseudonocardiaceae</taxon>
        <taxon>Actinomycetospora</taxon>
    </lineage>
</organism>
<evidence type="ECO:0000259" key="1">
    <source>
        <dbReference type="Pfam" id="PF11716"/>
    </source>
</evidence>
<evidence type="ECO:0000313" key="3">
    <source>
        <dbReference type="Proteomes" id="UP001370100"/>
    </source>
</evidence>
<dbReference type="InterPro" id="IPR034660">
    <property type="entry name" value="DinB/YfiT-like"/>
</dbReference>
<protein>
    <submittedName>
        <fullName evidence="2">Maleylpyruvate isomerase family mycothiol-dependent enzyme</fullName>
    </submittedName>
</protein>
<accession>A0ABU8N4G9</accession>
<dbReference type="SUPFAM" id="SSF109854">
    <property type="entry name" value="DinB/YfiT-like putative metalloenzymes"/>
    <property type="match status" value="1"/>
</dbReference>
<dbReference type="EMBL" id="JBBEGL010000003">
    <property type="protein sequence ID" value="MEJ2887284.1"/>
    <property type="molecule type" value="Genomic_DNA"/>
</dbReference>
<feature type="domain" description="Mycothiol-dependent maleylpyruvate isomerase metal-binding" evidence="1">
    <location>
        <begin position="29"/>
        <end position="173"/>
    </location>
</feature>
<dbReference type="Gene3D" id="1.20.120.450">
    <property type="entry name" value="dinb family like domain"/>
    <property type="match status" value="1"/>
</dbReference>
<sequence>MSRDSTDRATVRIEDVPAFTRTEAMDLAAAETARMAAFLAALRPDEWRHPTDCPAWDVRAMAGHVLGMTETFTGTRRMMTDMRHGGQRAGDGPFIDGLTALQVDERAHLDTAELVRRLEDAGPRQARWRGRVRLLRAMPMKEEVNGRQETWRMGYLVDVILTRDTWMHRVDAARATGRTMVLTPEHDGRLVAHVVAEWARRHDRPFRLHLTGPAGGSFARGTDGEELTLDAVQFCRILSGRGEGQGLLATEVPF</sequence>
<dbReference type="Pfam" id="PF11716">
    <property type="entry name" value="MDMPI_N"/>
    <property type="match status" value="1"/>
</dbReference>
<dbReference type="Proteomes" id="UP001370100">
    <property type="component" value="Unassembled WGS sequence"/>
</dbReference>
<dbReference type="RefSeq" id="WP_337713764.1">
    <property type="nucleotide sequence ID" value="NZ_JBBEGL010000003.1"/>
</dbReference>
<keyword evidence="3" id="KW-1185">Reference proteome</keyword>
<evidence type="ECO:0000313" key="2">
    <source>
        <dbReference type="EMBL" id="MEJ2887284.1"/>
    </source>
</evidence>
<dbReference type="InterPro" id="IPR024344">
    <property type="entry name" value="MDMPI_metal-binding"/>
</dbReference>
<name>A0ABU8N4G9_9PSEU</name>
<dbReference type="InterPro" id="IPR017517">
    <property type="entry name" value="Maleyloyr_isom"/>
</dbReference>
<keyword evidence="2" id="KW-0413">Isomerase</keyword>
<gene>
    <name evidence="2" type="ORF">WCD41_12570</name>
</gene>